<sequence>MAVERRSNFRELKSRQFRASAISSSICIILLFLFNMRFSSAMVGAGLLTGTSAQLHSLAVAAGKLYFGSATDNGEITDTAYRAILDNADEFGQITPGNGQKWQFTEPTQGQFSYTSGDAIAALAKENKQLLRCHTLVWHSQLPSWVSGGSWTEAELTSIIETHISNVVGHYKGACYSWDVVNEALNEDGTLRDSIFSKVLGSSFIGIAFHAAGQADPDALLYYNDYNLEWTGSKSKAVINTVIPAIKAAGAEIDGVGCQAHLIVGSVPSRADLAATLQSYIDAGAAEVAYTELDIRFSSLPPTDEGLKTQGDAYADVVGACLDVEECVGITIWDYTDKYSWIPSVFPGSGAALLYDENLEKKPAWTSVSSILAAAATPAC</sequence>
<organism evidence="13 14">
    <name type="scientific">Clonostachys rhizophaga</name>
    <dbReference type="NCBI Taxonomy" id="160324"/>
    <lineage>
        <taxon>Eukaryota</taxon>
        <taxon>Fungi</taxon>
        <taxon>Dikarya</taxon>
        <taxon>Ascomycota</taxon>
        <taxon>Pezizomycotina</taxon>
        <taxon>Sordariomycetes</taxon>
        <taxon>Hypocreomycetidae</taxon>
        <taxon>Hypocreales</taxon>
        <taxon>Bionectriaceae</taxon>
        <taxon>Clonostachys</taxon>
    </lineage>
</organism>
<reference evidence="13" key="1">
    <citation type="submission" date="2021-10" db="EMBL/GenBank/DDBJ databases">
        <authorList>
            <person name="Piombo E."/>
        </authorList>
    </citation>
    <scope>NUCLEOTIDE SEQUENCE</scope>
</reference>
<dbReference type="Proteomes" id="UP000696573">
    <property type="component" value="Unassembled WGS sequence"/>
</dbReference>
<proteinExistence type="inferred from homology"/>
<evidence type="ECO:0000256" key="9">
    <source>
        <dbReference type="ARBA" id="ARBA00023326"/>
    </source>
</evidence>
<dbReference type="EMBL" id="CABFNQ020000492">
    <property type="protein sequence ID" value="CAH0017080.1"/>
    <property type="molecule type" value="Genomic_DNA"/>
</dbReference>
<evidence type="ECO:0000256" key="3">
    <source>
        <dbReference type="ARBA" id="ARBA00004851"/>
    </source>
</evidence>
<accession>A0A9N9V8C6</accession>
<keyword evidence="9 10" id="KW-0624">Polysaccharide degradation</keyword>
<comment type="subcellular location">
    <subcellularLocation>
        <location evidence="2">Secreted</location>
    </subcellularLocation>
</comment>
<protein>
    <recommendedName>
        <fullName evidence="10">Beta-xylanase</fullName>
        <ecNumber evidence="10">3.2.1.8</ecNumber>
    </recommendedName>
</protein>
<evidence type="ECO:0000256" key="8">
    <source>
        <dbReference type="ARBA" id="ARBA00023277"/>
    </source>
</evidence>
<dbReference type="InterPro" id="IPR001000">
    <property type="entry name" value="GH10_dom"/>
</dbReference>
<keyword evidence="5" id="KW-0964">Secreted</keyword>
<comment type="similarity">
    <text evidence="4 10">Belongs to the glycosyl hydrolase 10 (cellulase F) family.</text>
</comment>
<evidence type="ECO:0000256" key="4">
    <source>
        <dbReference type="ARBA" id="ARBA00007495"/>
    </source>
</evidence>
<evidence type="ECO:0000259" key="12">
    <source>
        <dbReference type="PROSITE" id="PS51760"/>
    </source>
</evidence>
<keyword evidence="8 10" id="KW-0119">Carbohydrate metabolism</keyword>
<dbReference type="SUPFAM" id="SSF51445">
    <property type="entry name" value="(Trans)glycosidases"/>
    <property type="match status" value="1"/>
</dbReference>
<dbReference type="OrthoDB" id="3055998at2759"/>
<evidence type="ECO:0000313" key="13">
    <source>
        <dbReference type="EMBL" id="CAH0017080.1"/>
    </source>
</evidence>
<dbReference type="PANTHER" id="PTHR31490:SF35">
    <property type="entry name" value="ENDO-1,4-BETA-XYLANASE"/>
    <property type="match status" value="1"/>
</dbReference>
<dbReference type="PANTHER" id="PTHR31490">
    <property type="entry name" value="GLYCOSYL HYDROLASE"/>
    <property type="match status" value="1"/>
</dbReference>
<dbReference type="GO" id="GO:0031176">
    <property type="term" value="F:endo-1,4-beta-xylanase activity"/>
    <property type="evidence" value="ECO:0007669"/>
    <property type="project" value="UniProtKB-EC"/>
</dbReference>
<evidence type="ECO:0000256" key="7">
    <source>
        <dbReference type="ARBA" id="ARBA00022801"/>
    </source>
</evidence>
<evidence type="ECO:0000256" key="10">
    <source>
        <dbReference type="RuleBase" id="RU361174"/>
    </source>
</evidence>
<keyword evidence="14" id="KW-1185">Reference proteome</keyword>
<dbReference type="InterPro" id="IPR044846">
    <property type="entry name" value="GH10"/>
</dbReference>
<comment type="pathway">
    <text evidence="3">Glycan degradation; xylan degradation.</text>
</comment>
<keyword evidence="6" id="KW-0858">Xylan degradation</keyword>
<keyword evidence="11" id="KW-0812">Transmembrane</keyword>
<dbReference type="EC" id="3.2.1.8" evidence="10"/>
<comment type="caution">
    <text evidence="13">The sequence shown here is derived from an EMBL/GenBank/DDBJ whole genome shotgun (WGS) entry which is preliminary data.</text>
</comment>
<dbReference type="PRINTS" id="PR00134">
    <property type="entry name" value="GLHYDRLASE10"/>
</dbReference>
<dbReference type="AlphaFoldDB" id="A0A9N9V8C6"/>
<evidence type="ECO:0000313" key="14">
    <source>
        <dbReference type="Proteomes" id="UP000696573"/>
    </source>
</evidence>
<dbReference type="Gene3D" id="3.20.20.80">
    <property type="entry name" value="Glycosidases"/>
    <property type="match status" value="1"/>
</dbReference>
<evidence type="ECO:0000256" key="6">
    <source>
        <dbReference type="ARBA" id="ARBA00022651"/>
    </source>
</evidence>
<name>A0A9N9V8C6_9HYPO</name>
<dbReference type="SMART" id="SM00633">
    <property type="entry name" value="Glyco_10"/>
    <property type="match status" value="1"/>
</dbReference>
<keyword evidence="11" id="KW-1133">Transmembrane helix</keyword>
<dbReference type="GO" id="GO:0005576">
    <property type="term" value="C:extracellular region"/>
    <property type="evidence" value="ECO:0007669"/>
    <property type="project" value="UniProtKB-SubCell"/>
</dbReference>
<feature type="transmembrane region" description="Helical" evidence="11">
    <location>
        <begin position="21"/>
        <end position="48"/>
    </location>
</feature>
<feature type="domain" description="GH10" evidence="12">
    <location>
        <begin position="52"/>
        <end position="371"/>
    </location>
</feature>
<keyword evidence="7 10" id="KW-0378">Hydrolase</keyword>
<dbReference type="Pfam" id="PF00331">
    <property type="entry name" value="Glyco_hydro_10"/>
    <property type="match status" value="1"/>
</dbReference>
<dbReference type="InterPro" id="IPR017853">
    <property type="entry name" value="GH"/>
</dbReference>
<evidence type="ECO:0000256" key="1">
    <source>
        <dbReference type="ARBA" id="ARBA00000681"/>
    </source>
</evidence>
<keyword evidence="11" id="KW-0472">Membrane</keyword>
<evidence type="ECO:0000256" key="5">
    <source>
        <dbReference type="ARBA" id="ARBA00022525"/>
    </source>
</evidence>
<keyword evidence="10" id="KW-0326">Glycosidase</keyword>
<evidence type="ECO:0000256" key="11">
    <source>
        <dbReference type="SAM" id="Phobius"/>
    </source>
</evidence>
<dbReference type="GO" id="GO:0045493">
    <property type="term" value="P:xylan catabolic process"/>
    <property type="evidence" value="ECO:0007669"/>
    <property type="project" value="UniProtKB-KW"/>
</dbReference>
<dbReference type="PROSITE" id="PS51760">
    <property type="entry name" value="GH10_2"/>
    <property type="match status" value="1"/>
</dbReference>
<gene>
    <name evidence="13" type="ORF">CRHIZ90672A_00014857</name>
</gene>
<comment type="catalytic activity">
    <reaction evidence="1 10">
        <text>Endohydrolysis of (1-&gt;4)-beta-D-xylosidic linkages in xylans.</text>
        <dbReference type="EC" id="3.2.1.8"/>
    </reaction>
</comment>
<evidence type="ECO:0000256" key="2">
    <source>
        <dbReference type="ARBA" id="ARBA00004613"/>
    </source>
</evidence>